<evidence type="ECO:0000313" key="7">
    <source>
        <dbReference type="Proteomes" id="UP000531216"/>
    </source>
</evidence>
<evidence type="ECO:0000256" key="1">
    <source>
        <dbReference type="ARBA" id="ARBA00001947"/>
    </source>
</evidence>
<sequence>MIIVARQTIDPADVRAADVSLALWIEEPGKAALRRSVAPAPSADEWRVRSLFGAISRGTERLVFEGRVPKEEHERMRAPLQEGAFPFPVKYGYSVIGLVEGGRDAPVGQTVFCLHPHQDRFAAPMMAFRPVPKGVPPARAVLAPFMETALNIVWDAAIAPGDRVAVVGAGLIGCLVAYLCARIPGADVTLADPNPARRDVLAGWGCDLVAPDALPGDQDVVIHASGRPEGLARALDCAGLEARVVEASWFGRQDVAVPLGGAFHSRRLRLVSSQVGRIPANRQARWTTARRLDMALRLLADPLLDRMFSGESAFERLDRDYGTILSDPDTLCHRIRYAP</sequence>
<evidence type="ECO:0000256" key="5">
    <source>
        <dbReference type="ARBA" id="ARBA00023002"/>
    </source>
</evidence>
<organism evidence="6 7">
    <name type="scientific">Aureimonas phyllosphaerae</name>
    <dbReference type="NCBI Taxonomy" id="1166078"/>
    <lineage>
        <taxon>Bacteria</taxon>
        <taxon>Pseudomonadati</taxon>
        <taxon>Pseudomonadota</taxon>
        <taxon>Alphaproteobacteria</taxon>
        <taxon>Hyphomicrobiales</taxon>
        <taxon>Aurantimonadaceae</taxon>
        <taxon>Aureimonas</taxon>
    </lineage>
</organism>
<dbReference type="SUPFAM" id="SSF51735">
    <property type="entry name" value="NAD(P)-binding Rossmann-fold domains"/>
    <property type="match status" value="1"/>
</dbReference>
<accession>A0A7W6BTE1</accession>
<evidence type="ECO:0000313" key="6">
    <source>
        <dbReference type="EMBL" id="MBB3935709.1"/>
    </source>
</evidence>
<proteinExistence type="inferred from homology"/>
<comment type="similarity">
    <text evidence="2">Belongs to the zinc-containing alcohol dehydrogenase family.</text>
</comment>
<keyword evidence="3" id="KW-0479">Metal-binding</keyword>
<dbReference type="RefSeq" id="WP_090960826.1">
    <property type="nucleotide sequence ID" value="NZ_FOOA01000003.1"/>
</dbReference>
<dbReference type="PANTHER" id="PTHR43350:SF19">
    <property type="entry name" value="D-GULOSIDE 3-DEHYDROGENASE"/>
    <property type="match status" value="1"/>
</dbReference>
<dbReference type="GO" id="GO:0046872">
    <property type="term" value="F:metal ion binding"/>
    <property type="evidence" value="ECO:0007669"/>
    <property type="project" value="UniProtKB-KW"/>
</dbReference>
<dbReference type="Gene3D" id="3.40.50.720">
    <property type="entry name" value="NAD(P)-binding Rossmann-like Domain"/>
    <property type="match status" value="1"/>
</dbReference>
<dbReference type="GO" id="GO:0016491">
    <property type="term" value="F:oxidoreductase activity"/>
    <property type="evidence" value="ECO:0007669"/>
    <property type="project" value="UniProtKB-KW"/>
</dbReference>
<dbReference type="CDD" id="cd08255">
    <property type="entry name" value="2-desacetyl-2-hydroxyethyl_bacteriochlorophyllide_like"/>
    <property type="match status" value="1"/>
</dbReference>
<dbReference type="InterPro" id="IPR011032">
    <property type="entry name" value="GroES-like_sf"/>
</dbReference>
<dbReference type="AlphaFoldDB" id="A0A7W6BTE1"/>
<keyword evidence="7" id="KW-1185">Reference proteome</keyword>
<evidence type="ECO:0000256" key="2">
    <source>
        <dbReference type="ARBA" id="ARBA00008072"/>
    </source>
</evidence>
<evidence type="ECO:0000256" key="3">
    <source>
        <dbReference type="ARBA" id="ARBA00022723"/>
    </source>
</evidence>
<evidence type="ECO:0000256" key="4">
    <source>
        <dbReference type="ARBA" id="ARBA00022833"/>
    </source>
</evidence>
<dbReference type="OrthoDB" id="9781588at2"/>
<dbReference type="Gene3D" id="3.90.180.10">
    <property type="entry name" value="Medium-chain alcohol dehydrogenases, catalytic domain"/>
    <property type="match status" value="1"/>
</dbReference>
<dbReference type="InterPro" id="IPR036291">
    <property type="entry name" value="NAD(P)-bd_dom_sf"/>
</dbReference>
<dbReference type="Proteomes" id="UP000531216">
    <property type="component" value="Unassembled WGS sequence"/>
</dbReference>
<name>A0A7W6BTE1_9HYPH</name>
<dbReference type="PANTHER" id="PTHR43350">
    <property type="entry name" value="NAD-DEPENDENT ALCOHOL DEHYDROGENASE"/>
    <property type="match status" value="1"/>
</dbReference>
<reference evidence="6 7" key="1">
    <citation type="submission" date="2020-08" db="EMBL/GenBank/DDBJ databases">
        <title>Genomic Encyclopedia of Type Strains, Phase IV (KMG-IV): sequencing the most valuable type-strain genomes for metagenomic binning, comparative biology and taxonomic classification.</title>
        <authorList>
            <person name="Goeker M."/>
        </authorList>
    </citation>
    <scope>NUCLEOTIDE SEQUENCE [LARGE SCALE GENOMIC DNA]</scope>
    <source>
        <strain evidence="6 7">DSM 25024</strain>
    </source>
</reference>
<protein>
    <recommendedName>
        <fullName evidence="8">Threonine dehydrogenase</fullName>
    </recommendedName>
</protein>
<evidence type="ECO:0008006" key="8">
    <source>
        <dbReference type="Google" id="ProtNLM"/>
    </source>
</evidence>
<keyword evidence="4" id="KW-0862">Zinc</keyword>
<dbReference type="EMBL" id="JACIDO010000003">
    <property type="protein sequence ID" value="MBB3935709.1"/>
    <property type="molecule type" value="Genomic_DNA"/>
</dbReference>
<comment type="cofactor">
    <cofactor evidence="1">
        <name>Zn(2+)</name>
        <dbReference type="ChEBI" id="CHEBI:29105"/>
    </cofactor>
</comment>
<comment type="caution">
    <text evidence="6">The sequence shown here is derived from an EMBL/GenBank/DDBJ whole genome shotgun (WGS) entry which is preliminary data.</text>
</comment>
<keyword evidence="5" id="KW-0560">Oxidoreductase</keyword>
<dbReference type="SUPFAM" id="SSF50129">
    <property type="entry name" value="GroES-like"/>
    <property type="match status" value="1"/>
</dbReference>
<gene>
    <name evidence="6" type="ORF">GGR05_001853</name>
</gene>